<sequence>MKNPLPIATLLLSFATYSYAEGPKYIQLVDKLDRPEDGYCLDVVGSGDQVRLDMPLTSHNCKGPQPYHDEIVDFRDDGTLFFPAYRGCVTVMGVNQIALAGNALMLKRCGAVEPFLNGPAFQHFKHKANGQFQLLGSNLCIVSGKSSHTTYSPDHKWRSLYMEDCDKASLPYSAWKVAEAGYE</sequence>
<comment type="caution">
    <text evidence="1">The sequence shown here is derived from an EMBL/GenBank/DDBJ whole genome shotgun (WGS) entry which is preliminary data.</text>
</comment>
<organism evidence="1 2">
    <name type="scientific">Neptuniibacter caesariensis</name>
    <dbReference type="NCBI Taxonomy" id="207954"/>
    <lineage>
        <taxon>Bacteria</taxon>
        <taxon>Pseudomonadati</taxon>
        <taxon>Pseudomonadota</taxon>
        <taxon>Gammaproteobacteria</taxon>
        <taxon>Oceanospirillales</taxon>
        <taxon>Oceanospirillaceae</taxon>
        <taxon>Neptuniibacter</taxon>
    </lineage>
</organism>
<dbReference type="OrthoDB" id="5366052at2"/>
<evidence type="ECO:0008006" key="3">
    <source>
        <dbReference type="Google" id="ProtNLM"/>
    </source>
</evidence>
<dbReference type="AlphaFoldDB" id="A0A7U8C824"/>
<name>A0A7U8C824_NEPCE</name>
<evidence type="ECO:0000313" key="2">
    <source>
        <dbReference type="Proteomes" id="UP000002171"/>
    </source>
</evidence>
<evidence type="ECO:0000313" key="1">
    <source>
        <dbReference type="EMBL" id="EAR61929.1"/>
    </source>
</evidence>
<accession>A0A7U8C824</accession>
<reference evidence="1 2" key="1">
    <citation type="submission" date="2006-02" db="EMBL/GenBank/DDBJ databases">
        <authorList>
            <person name="Pinhassi J."/>
            <person name="Pedros-Alio C."/>
            <person name="Ferriera S."/>
            <person name="Johnson J."/>
            <person name="Kravitz S."/>
            <person name="Halpern A."/>
            <person name="Remington K."/>
            <person name="Beeson K."/>
            <person name="Tran B."/>
            <person name="Rogers Y.-H."/>
            <person name="Friedman R."/>
            <person name="Venter J.C."/>
        </authorList>
    </citation>
    <scope>NUCLEOTIDE SEQUENCE [LARGE SCALE GENOMIC DNA]</scope>
    <source>
        <strain evidence="1 2">MED92</strain>
    </source>
</reference>
<dbReference type="InterPro" id="IPR035992">
    <property type="entry name" value="Ricin_B-like_lectins"/>
</dbReference>
<dbReference type="Proteomes" id="UP000002171">
    <property type="component" value="Unassembled WGS sequence"/>
</dbReference>
<protein>
    <recommendedName>
        <fullName evidence="3">Ricin B lectin domain-containing protein</fullName>
    </recommendedName>
</protein>
<gene>
    <name evidence="1" type="ORF">MED92_03238</name>
</gene>
<keyword evidence="2" id="KW-1185">Reference proteome</keyword>
<dbReference type="EMBL" id="AAOW01000005">
    <property type="protein sequence ID" value="EAR61929.1"/>
    <property type="molecule type" value="Genomic_DNA"/>
</dbReference>
<dbReference type="RefSeq" id="WP_007022664.1">
    <property type="nucleotide sequence ID" value="NZ_CH724127.1"/>
</dbReference>
<dbReference type="PROSITE" id="PS50231">
    <property type="entry name" value="RICIN_B_LECTIN"/>
    <property type="match status" value="1"/>
</dbReference>
<dbReference type="Gene3D" id="2.80.10.50">
    <property type="match status" value="1"/>
</dbReference>
<dbReference type="SUPFAM" id="SSF50370">
    <property type="entry name" value="Ricin B-like lectins"/>
    <property type="match status" value="1"/>
</dbReference>
<proteinExistence type="predicted"/>